<dbReference type="RefSeq" id="WP_343073548.1">
    <property type="nucleotide sequence ID" value="NZ_JABBJJ010000264.1"/>
</dbReference>
<proteinExistence type="predicted"/>
<evidence type="ECO:0000313" key="3">
    <source>
        <dbReference type="Proteomes" id="UP000518300"/>
    </source>
</evidence>
<name>A0A848LSS4_9BACT</name>
<accession>A0A848LSS4</accession>
<protein>
    <recommendedName>
        <fullName evidence="4">Hyalin repeat protein</fullName>
    </recommendedName>
</protein>
<dbReference type="InterPro" id="IPR030916">
    <property type="entry name" value="ELWxxDGT_rpt"/>
</dbReference>
<feature type="non-terminal residue" evidence="2">
    <location>
        <position position="491"/>
    </location>
</feature>
<keyword evidence="3" id="KW-1185">Reference proteome</keyword>
<dbReference type="Proteomes" id="UP000518300">
    <property type="component" value="Unassembled WGS sequence"/>
</dbReference>
<feature type="region of interest" description="Disordered" evidence="1">
    <location>
        <begin position="383"/>
        <end position="411"/>
    </location>
</feature>
<gene>
    <name evidence="2" type="ORF">HG543_38605</name>
</gene>
<dbReference type="SUPFAM" id="SSF63829">
    <property type="entry name" value="Calcium-dependent phosphotriesterase"/>
    <property type="match status" value="1"/>
</dbReference>
<sequence length="491" mass="51880">MNVGQGLRALPGAILAVYLGMGCTGEKAAPAAASTHATGERTAPLEGSPFKVREINPESRPSSFFAPPTVFLELGDTVLFGASDKVHGTELWRTDGTAAGTSMVLDLLPGPTGSDPSHAVVMNGQAYFLAASTDSWQSGLWRTDGTSQGTVMVKSLQGLGSFLHQRDGVLYIGTSDPDTHGSGFALWRSDGTPEGTVRLHREPASVGGIGAHSSTWLGDTLLFTASRADQSMTLWKSDGTARGTTLVKNLSPGANYLSAFGLVTCGAQAFLWSLRDYGRYVLWRTDGSDAGTLRLKDVDTTNPENVVRPPVSWLACLGNAVYFSAWDADVGVELWKSDGTVAGTLRVADLFPGAGSASPRGFTVHEGAVYFLADDGVTGTELWRTDGTPHGTSRVADVAPGAASSTEGRPENRMISSPGALFFIADDGVHGRELWKTDGTTAGTVRLSDNGATGYGFHELHGFWSRGTLHFWSRDDELWKSNGTAEGTGRV</sequence>
<dbReference type="NCBIfam" id="TIGR04534">
    <property type="entry name" value="ELWxxDGT_rpt"/>
    <property type="match status" value="1"/>
</dbReference>
<evidence type="ECO:0008006" key="4">
    <source>
        <dbReference type="Google" id="ProtNLM"/>
    </source>
</evidence>
<dbReference type="EMBL" id="JABBJJ010000264">
    <property type="protein sequence ID" value="NMO20719.1"/>
    <property type="molecule type" value="Genomic_DNA"/>
</dbReference>
<organism evidence="2 3">
    <name type="scientific">Pyxidicoccus fallax</name>
    <dbReference type="NCBI Taxonomy" id="394095"/>
    <lineage>
        <taxon>Bacteria</taxon>
        <taxon>Pseudomonadati</taxon>
        <taxon>Myxococcota</taxon>
        <taxon>Myxococcia</taxon>
        <taxon>Myxococcales</taxon>
        <taxon>Cystobacterineae</taxon>
        <taxon>Myxococcaceae</taxon>
        <taxon>Pyxidicoccus</taxon>
    </lineage>
</organism>
<reference evidence="2 3" key="1">
    <citation type="submission" date="2020-04" db="EMBL/GenBank/DDBJ databases">
        <title>Draft genome of Pyxidicoccus fallax type strain.</title>
        <authorList>
            <person name="Whitworth D.E."/>
        </authorList>
    </citation>
    <scope>NUCLEOTIDE SEQUENCE [LARGE SCALE GENOMIC DNA]</scope>
    <source>
        <strain evidence="2 3">DSM 14698</strain>
    </source>
</reference>
<comment type="caution">
    <text evidence="2">The sequence shown here is derived from an EMBL/GenBank/DDBJ whole genome shotgun (WGS) entry which is preliminary data.</text>
</comment>
<dbReference type="AlphaFoldDB" id="A0A848LSS4"/>
<evidence type="ECO:0000256" key="1">
    <source>
        <dbReference type="SAM" id="MobiDB-lite"/>
    </source>
</evidence>
<evidence type="ECO:0000313" key="2">
    <source>
        <dbReference type="EMBL" id="NMO20719.1"/>
    </source>
</evidence>